<evidence type="ECO:0000256" key="1">
    <source>
        <dbReference type="ARBA" id="ARBA00022553"/>
    </source>
</evidence>
<evidence type="ECO:0000313" key="4">
    <source>
        <dbReference type="Proteomes" id="UP000031121"/>
    </source>
</evidence>
<evidence type="ECO:0000259" key="2">
    <source>
        <dbReference type="PROSITE" id="PS50006"/>
    </source>
</evidence>
<dbReference type="SMART" id="SM00240">
    <property type="entry name" value="FHA"/>
    <property type="match status" value="1"/>
</dbReference>
<dbReference type="RefSeq" id="WP_039688966.1">
    <property type="nucleotide sequence ID" value="NZ_CP009302.1"/>
</dbReference>
<dbReference type="STRING" id="1531429.JI75_04185"/>
<dbReference type="SUPFAM" id="SSF49879">
    <property type="entry name" value="SMAD/FHA domain"/>
    <property type="match status" value="1"/>
</dbReference>
<dbReference type="CDD" id="cd00060">
    <property type="entry name" value="FHA"/>
    <property type="match status" value="1"/>
</dbReference>
<gene>
    <name evidence="3" type="ORF">JI75_04185</name>
</gene>
<evidence type="ECO:0000313" key="3">
    <source>
        <dbReference type="EMBL" id="AJC11987.1"/>
    </source>
</evidence>
<dbReference type="KEGG" id="cbac:JI75_04185"/>
<keyword evidence="4" id="KW-1185">Reference proteome</keyword>
<reference evidence="4" key="1">
    <citation type="submission" date="2014-08" db="EMBL/GenBank/DDBJ databases">
        <title>Coriobacteriaceae sp. complete genome.</title>
        <authorList>
            <person name="Looft T."/>
            <person name="Bayles D.O."/>
            <person name="Stanton T.B."/>
        </authorList>
    </citation>
    <scope>NUCLEOTIDE SEQUENCE [LARGE SCALE GENOMIC DNA]</scope>
    <source>
        <strain evidence="4">68-1-3</strain>
    </source>
</reference>
<dbReference type="AlphaFoldDB" id="A0A0A8BA25"/>
<sequence length="148" mass="15902">MSRTCPICNSVADDTALSCPACGFKFNGSTESFAPLQLTGANRPVQTRDARKPGCLKVIRGPRTGAVIDLYDGELSIGRDPRCDVFLNDMTVSRNHATLTVQGGSATIRDNNSFNGVWVNNSSVDVATLTVGDKIQIGEFCLHYCEAQ</sequence>
<dbReference type="EMBL" id="CP009302">
    <property type="protein sequence ID" value="AJC11987.1"/>
    <property type="molecule type" value="Genomic_DNA"/>
</dbReference>
<dbReference type="Gene3D" id="2.60.200.20">
    <property type="match status" value="1"/>
</dbReference>
<dbReference type="HOGENOM" id="CLU_108862_0_0_11"/>
<keyword evidence="1" id="KW-0597">Phosphoprotein</keyword>
<proteinExistence type="predicted"/>
<dbReference type="InterPro" id="IPR000253">
    <property type="entry name" value="FHA_dom"/>
</dbReference>
<accession>A0A0A8BA25</accession>
<feature type="domain" description="FHA" evidence="2">
    <location>
        <begin position="75"/>
        <end position="124"/>
    </location>
</feature>
<dbReference type="PROSITE" id="PS50006">
    <property type="entry name" value="FHA_DOMAIN"/>
    <property type="match status" value="1"/>
</dbReference>
<dbReference type="OrthoDB" id="9815925at2"/>
<dbReference type="Pfam" id="PF16697">
    <property type="entry name" value="Yop-YscD_cpl"/>
    <property type="match status" value="1"/>
</dbReference>
<dbReference type="InterPro" id="IPR032030">
    <property type="entry name" value="YscD_cytoplasmic_dom"/>
</dbReference>
<name>A0A0A8BA25_9ACTN</name>
<protein>
    <recommendedName>
        <fullName evidence="2">FHA domain-containing protein</fullName>
    </recommendedName>
</protein>
<dbReference type="InterPro" id="IPR008984">
    <property type="entry name" value="SMAD_FHA_dom_sf"/>
</dbReference>
<organism evidence="3 4">
    <name type="scientific">Berryella intestinalis</name>
    <dbReference type="NCBI Taxonomy" id="1531429"/>
    <lineage>
        <taxon>Bacteria</taxon>
        <taxon>Bacillati</taxon>
        <taxon>Actinomycetota</taxon>
        <taxon>Coriobacteriia</taxon>
        <taxon>Eggerthellales</taxon>
        <taxon>Eggerthellaceae</taxon>
        <taxon>Berryella</taxon>
    </lineage>
</organism>
<dbReference type="PANTHER" id="PTHR46210:SF1">
    <property type="entry name" value="FHA DOMAIN-CONTAINING PROTEIN"/>
    <property type="match status" value="1"/>
</dbReference>
<reference evidence="3 4" key="2">
    <citation type="journal article" date="2015" name="Genome Announc.">
        <title>Complete Genome Sequence of Coriobacteriaceae Strain 68-1-3, a Novel Mucus-Degrading Isolate from the Swine Intestinal Tract.</title>
        <authorList>
            <person name="Looft T."/>
            <person name="Bayles D.O."/>
            <person name="Alt D.P."/>
            <person name="Stanton T.B."/>
        </authorList>
    </citation>
    <scope>NUCLEOTIDE SEQUENCE [LARGE SCALE GENOMIC DNA]</scope>
    <source>
        <strain evidence="3 4">68-1-3</strain>
    </source>
</reference>
<dbReference type="PANTHER" id="PTHR46210">
    <property type="entry name" value="FHA DOMAIN-CONTAINING PROTEIN"/>
    <property type="match status" value="1"/>
</dbReference>
<dbReference type="Proteomes" id="UP000031121">
    <property type="component" value="Chromosome"/>
</dbReference>